<dbReference type="EMBL" id="AP009256">
    <property type="protein sequence ID" value="BAF39484.1"/>
    <property type="molecule type" value="Genomic_DNA"/>
</dbReference>
<evidence type="ECO:0000313" key="1">
    <source>
        <dbReference type="EMBL" id="BAF39484.1"/>
    </source>
</evidence>
<keyword evidence="2" id="KW-1185">Reference proteome</keyword>
<dbReference type="KEGG" id="bad:BAD_0703"/>
<name>A1A1A1_BIFAA</name>
<dbReference type="Proteomes" id="UP000008702">
    <property type="component" value="Chromosome"/>
</dbReference>
<evidence type="ECO:0000313" key="2">
    <source>
        <dbReference type="Proteomes" id="UP000008702"/>
    </source>
</evidence>
<sequence>MLIAPATTMVGANGVLPANRVCFCGSNRVQIASHSSPSTLIANHQNITGNRPNMPTAKPISNVVVTSPNPKAPGLMSASAHCSTADNAANNRACNARNSELTDNAYVMSTMTCAKHPTAIHMRGMRRARISSTLTAIPQSRLGRQIMYHIPLR</sequence>
<organism evidence="1 2">
    <name type="scientific">Bifidobacterium adolescentis (strain ATCC 15703 / DSM 20083 / NCTC 11814 / E194a)</name>
    <dbReference type="NCBI Taxonomy" id="367928"/>
    <lineage>
        <taxon>Bacteria</taxon>
        <taxon>Bacillati</taxon>
        <taxon>Actinomycetota</taxon>
        <taxon>Actinomycetes</taxon>
        <taxon>Bifidobacteriales</taxon>
        <taxon>Bifidobacteriaceae</taxon>
        <taxon>Bifidobacterium</taxon>
    </lineage>
</organism>
<protein>
    <submittedName>
        <fullName evidence="1">Ribonuclease E</fullName>
    </submittedName>
</protein>
<reference evidence="1 2" key="1">
    <citation type="submission" date="2006-12" db="EMBL/GenBank/DDBJ databases">
        <title>Bifidobacterium adolescentis complete genome sequence.</title>
        <authorList>
            <person name="Suzuki T."/>
            <person name="Tsuda Y."/>
            <person name="Kanou N."/>
            <person name="Inoue T."/>
            <person name="Kumazaki K."/>
            <person name="Nagano S."/>
            <person name="Hirai S."/>
            <person name="Tanaka K."/>
            <person name="Watanabe K."/>
        </authorList>
    </citation>
    <scope>NUCLEOTIDE SEQUENCE [LARGE SCALE GENOMIC DNA]</scope>
    <source>
        <strain evidence="2">ATCC 15703 / DSM 20083 / NCTC 11814 / E194a</strain>
    </source>
</reference>
<dbReference type="AlphaFoldDB" id="A1A1A1"/>
<accession>A1A1A1</accession>
<dbReference type="STRING" id="367928.BAD_0703"/>
<dbReference type="HOGENOM" id="CLU_1709674_0_0_11"/>
<proteinExistence type="predicted"/>
<gene>
    <name evidence="1" type="primary">rne</name>
    <name evidence="1" type="ordered locus">BAD_0703</name>
</gene>